<evidence type="ECO:0000313" key="2">
    <source>
        <dbReference type="Proteomes" id="UP000507222"/>
    </source>
</evidence>
<proteinExistence type="predicted"/>
<dbReference type="AlphaFoldDB" id="A0A6J5USJ4"/>
<reference evidence="1 2" key="1">
    <citation type="submission" date="2020-05" db="EMBL/GenBank/DDBJ databases">
        <authorList>
            <person name="Campoy J."/>
            <person name="Schneeberger K."/>
            <person name="Spophaly S."/>
        </authorList>
    </citation>
    <scope>NUCLEOTIDE SEQUENCE [LARGE SCALE GENOMIC DNA]</scope>
    <source>
        <strain evidence="1">PruArmRojPasFocal</strain>
    </source>
</reference>
<organism evidence="1 2">
    <name type="scientific">Prunus armeniaca</name>
    <name type="common">Apricot</name>
    <name type="synonym">Armeniaca vulgaris</name>
    <dbReference type="NCBI Taxonomy" id="36596"/>
    <lineage>
        <taxon>Eukaryota</taxon>
        <taxon>Viridiplantae</taxon>
        <taxon>Streptophyta</taxon>
        <taxon>Embryophyta</taxon>
        <taxon>Tracheophyta</taxon>
        <taxon>Spermatophyta</taxon>
        <taxon>Magnoliopsida</taxon>
        <taxon>eudicotyledons</taxon>
        <taxon>Gunneridae</taxon>
        <taxon>Pentapetalae</taxon>
        <taxon>rosids</taxon>
        <taxon>fabids</taxon>
        <taxon>Rosales</taxon>
        <taxon>Rosaceae</taxon>
        <taxon>Amygdaloideae</taxon>
        <taxon>Amygdaleae</taxon>
        <taxon>Prunus</taxon>
    </lineage>
</organism>
<sequence length="77" mass="8476">MCRCRDKCLALQVQAKSNTRTLSETALPHFSMAFEQCHVYKVRGPCKGLTLGTSYDLIATPNKYNTCHIVIGSGVTP</sequence>
<evidence type="ECO:0000313" key="1">
    <source>
        <dbReference type="EMBL" id="CAB4278244.1"/>
    </source>
</evidence>
<dbReference type="EMBL" id="CAEKDK010000004">
    <property type="protein sequence ID" value="CAB4278244.1"/>
    <property type="molecule type" value="Genomic_DNA"/>
</dbReference>
<protein>
    <submittedName>
        <fullName evidence="1">Uncharacterized protein</fullName>
    </submittedName>
</protein>
<gene>
    <name evidence="1" type="ORF">CURHAP_LOCUS28691</name>
</gene>
<name>A0A6J5USJ4_PRUAR</name>
<dbReference type="Proteomes" id="UP000507222">
    <property type="component" value="Unassembled WGS sequence"/>
</dbReference>
<accession>A0A6J5USJ4</accession>